<protein>
    <submittedName>
        <fullName evidence="2">Uncharacterized protein</fullName>
    </submittedName>
</protein>
<evidence type="ECO:0000256" key="1">
    <source>
        <dbReference type="SAM" id="Phobius"/>
    </source>
</evidence>
<gene>
    <name evidence="2" type="primary">ORF115715</name>
</gene>
<accession>A0A0B7AHY0</accession>
<proteinExistence type="predicted"/>
<reference evidence="2" key="1">
    <citation type="submission" date="2014-12" db="EMBL/GenBank/DDBJ databases">
        <title>Insight into the proteome of Arion vulgaris.</title>
        <authorList>
            <person name="Aradska J."/>
            <person name="Bulat T."/>
            <person name="Smidak R."/>
            <person name="Sarate P."/>
            <person name="Gangsoo J."/>
            <person name="Sialana F."/>
            <person name="Bilban M."/>
            <person name="Lubec G."/>
        </authorList>
    </citation>
    <scope>NUCLEOTIDE SEQUENCE</scope>
    <source>
        <tissue evidence="2">Skin</tissue>
    </source>
</reference>
<feature type="transmembrane region" description="Helical" evidence="1">
    <location>
        <begin position="33"/>
        <end position="57"/>
    </location>
</feature>
<evidence type="ECO:0000313" key="2">
    <source>
        <dbReference type="EMBL" id="CEK79490.1"/>
    </source>
</evidence>
<dbReference type="EMBL" id="HACG01032625">
    <property type="protein sequence ID" value="CEK79490.1"/>
    <property type="molecule type" value="Transcribed_RNA"/>
</dbReference>
<dbReference type="AlphaFoldDB" id="A0A0B7AHY0"/>
<name>A0A0B7AHY0_9EUPU</name>
<keyword evidence="1" id="KW-0472">Membrane</keyword>
<keyword evidence="1" id="KW-1133">Transmembrane helix</keyword>
<organism evidence="2">
    <name type="scientific">Arion vulgaris</name>
    <dbReference type="NCBI Taxonomy" id="1028688"/>
    <lineage>
        <taxon>Eukaryota</taxon>
        <taxon>Metazoa</taxon>
        <taxon>Spiralia</taxon>
        <taxon>Lophotrochozoa</taxon>
        <taxon>Mollusca</taxon>
        <taxon>Gastropoda</taxon>
        <taxon>Heterobranchia</taxon>
        <taxon>Euthyneura</taxon>
        <taxon>Panpulmonata</taxon>
        <taxon>Eupulmonata</taxon>
        <taxon>Stylommatophora</taxon>
        <taxon>Helicina</taxon>
        <taxon>Arionoidea</taxon>
        <taxon>Arionidae</taxon>
        <taxon>Arion</taxon>
    </lineage>
</organism>
<keyword evidence="1" id="KW-0812">Transmembrane</keyword>
<sequence length="86" mass="9856">MFPKTWVPLYTMVSFTRIRYHDCVLRKQWQDKILMTSMSVAAAAVGGLTVFGTLYALQQHSDTLNDFSMADLYDAVRTRIQGHLNI</sequence>